<feature type="chain" id="PRO_5024455107" evidence="2">
    <location>
        <begin position="24"/>
        <end position="310"/>
    </location>
</feature>
<dbReference type="WBParaSite" id="TMUE_3000013172.1">
    <property type="protein sequence ID" value="TMUE_3000013172.1"/>
    <property type="gene ID" value="WBGene00285020"/>
</dbReference>
<feature type="signal peptide" evidence="2">
    <location>
        <begin position="1"/>
        <end position="23"/>
    </location>
</feature>
<organism evidence="3 4">
    <name type="scientific">Trichuris muris</name>
    <name type="common">Mouse whipworm</name>
    <dbReference type="NCBI Taxonomy" id="70415"/>
    <lineage>
        <taxon>Eukaryota</taxon>
        <taxon>Metazoa</taxon>
        <taxon>Ecdysozoa</taxon>
        <taxon>Nematoda</taxon>
        <taxon>Enoplea</taxon>
        <taxon>Dorylaimia</taxon>
        <taxon>Trichinellida</taxon>
        <taxon>Trichuridae</taxon>
        <taxon>Trichuris</taxon>
    </lineage>
</organism>
<evidence type="ECO:0000256" key="1">
    <source>
        <dbReference type="SAM" id="Phobius"/>
    </source>
</evidence>
<evidence type="ECO:0000313" key="3">
    <source>
        <dbReference type="Proteomes" id="UP000046395"/>
    </source>
</evidence>
<keyword evidence="1" id="KW-0812">Transmembrane</keyword>
<accession>A0A5S6R1Y6</accession>
<keyword evidence="1" id="KW-1133">Transmembrane helix</keyword>
<keyword evidence="2" id="KW-0732">Signal</keyword>
<evidence type="ECO:0000256" key="2">
    <source>
        <dbReference type="SAM" id="SignalP"/>
    </source>
</evidence>
<reference evidence="4" key="1">
    <citation type="submission" date="2019-12" db="UniProtKB">
        <authorList>
            <consortium name="WormBaseParasite"/>
        </authorList>
    </citation>
    <scope>IDENTIFICATION</scope>
</reference>
<protein>
    <submittedName>
        <fullName evidence="4">EGF-like domain-containing protein</fullName>
    </submittedName>
</protein>
<dbReference type="Proteomes" id="UP000046395">
    <property type="component" value="Unassembled WGS sequence"/>
</dbReference>
<feature type="transmembrane region" description="Helical" evidence="1">
    <location>
        <begin position="239"/>
        <end position="263"/>
    </location>
</feature>
<keyword evidence="3" id="KW-1185">Reference proteome</keyword>
<dbReference type="AlphaFoldDB" id="A0A5S6R1Y6"/>
<evidence type="ECO:0000313" key="4">
    <source>
        <dbReference type="WBParaSite" id="TMUE_3000013172.1"/>
    </source>
</evidence>
<name>A0A5S6R1Y6_TRIMR</name>
<proteinExistence type="predicted"/>
<keyword evidence="1" id="KW-0472">Membrane</keyword>
<sequence>MPASWSILCKLFLVLLVGTTCLATTNLSRCPHDIFSNVQGWNEGERCVAIWAQKLTSTYAALKDLCSQRVRGGTLPNIPPQSDIFDSHDVILDEEASVFLGAALTTSYCGGGGCSVIIEYSNKSGDSIFYNETDLKIYHSTRAGLQLPTNMQDIKLGYTGNDHYCIIMKNRTTKAVACLASTVAVDALICETDQLRNCFPTERKREFALNCTCEKFYKGRHCDVVNEKDFVEVVEQPPWYNNAIVTNSVIISLTVLMLAYVAYRINKQRRRANKWRHDKENRKQDEESMYLSALFKSTFKKRSNSAPSKN</sequence>